<evidence type="ECO:0000313" key="2">
    <source>
        <dbReference type="EMBL" id="UZW20218.1"/>
    </source>
</evidence>
<evidence type="ECO:0000313" key="3">
    <source>
        <dbReference type="Proteomes" id="UP001164116"/>
    </source>
</evidence>
<feature type="signal peptide" evidence="1">
    <location>
        <begin position="1"/>
        <end position="17"/>
    </location>
</feature>
<organism evidence="2 3">
    <name type="scientific">Pseudomonas quebecensis</name>
    <dbReference type="NCBI Taxonomy" id="2995174"/>
    <lineage>
        <taxon>Bacteria</taxon>
        <taxon>Pseudomonadati</taxon>
        <taxon>Pseudomonadota</taxon>
        <taxon>Gammaproteobacteria</taxon>
        <taxon>Pseudomonadales</taxon>
        <taxon>Pseudomonadaceae</taxon>
        <taxon>Pseudomonas</taxon>
    </lineage>
</organism>
<keyword evidence="3" id="KW-1185">Reference proteome</keyword>
<dbReference type="RefSeq" id="WP_266246193.1">
    <property type="nucleotide sequence ID" value="NZ_CP112866.1"/>
</dbReference>
<dbReference type="PROSITE" id="PS51257">
    <property type="entry name" value="PROKAR_LIPOPROTEIN"/>
    <property type="match status" value="1"/>
</dbReference>
<feature type="chain" id="PRO_5046211439" description="Lipoprotein" evidence="1">
    <location>
        <begin position="18"/>
        <end position="147"/>
    </location>
</feature>
<name>A0ABY6QN83_9PSED</name>
<evidence type="ECO:0008006" key="4">
    <source>
        <dbReference type="Google" id="ProtNLM"/>
    </source>
</evidence>
<sequence>MKSLIAAALLAILAGCASQGKSDQQIVLEASDIHVMTLAAGQNTVSLPTVKIPSHGLIGDSISIAAGGGANATQLRQALVGAKSAGENGFLIIGSGTSLDVAIIKTAFDSLDLSGMRIYYAGNEPQKDEVRHAIETARAHFQYISMH</sequence>
<accession>A0ABY6QN83</accession>
<keyword evidence="1" id="KW-0732">Signal</keyword>
<dbReference type="EMBL" id="CP112866">
    <property type="protein sequence ID" value="UZW20218.1"/>
    <property type="molecule type" value="Genomic_DNA"/>
</dbReference>
<evidence type="ECO:0000256" key="1">
    <source>
        <dbReference type="SAM" id="SignalP"/>
    </source>
</evidence>
<protein>
    <recommendedName>
        <fullName evidence="4">Lipoprotein</fullName>
    </recommendedName>
</protein>
<reference evidence="2" key="1">
    <citation type="submission" date="2022-11" db="EMBL/GenBank/DDBJ databases">
        <title>Taxonomic description of a new Pseudomonas species.</title>
        <authorList>
            <person name="Tambong J.T."/>
        </authorList>
    </citation>
    <scope>NUCLEOTIDE SEQUENCE</scope>
    <source>
        <strain evidence="2">S1Bt42</strain>
    </source>
</reference>
<proteinExistence type="predicted"/>
<dbReference type="Proteomes" id="UP001164116">
    <property type="component" value="Chromosome"/>
</dbReference>
<gene>
    <name evidence="2" type="ORF">OSC50_07700</name>
</gene>